<feature type="domain" description="Amidase" evidence="8">
    <location>
        <begin position="8"/>
        <end position="417"/>
    </location>
</feature>
<evidence type="ECO:0000256" key="3">
    <source>
        <dbReference type="ARBA" id="ARBA00022741"/>
    </source>
</evidence>
<dbReference type="GO" id="GO:0016740">
    <property type="term" value="F:transferase activity"/>
    <property type="evidence" value="ECO:0007669"/>
    <property type="project" value="UniProtKB-KW"/>
</dbReference>
<evidence type="ECO:0000256" key="1">
    <source>
        <dbReference type="ARBA" id="ARBA00008069"/>
    </source>
</evidence>
<dbReference type="GO" id="GO:0030956">
    <property type="term" value="C:glutamyl-tRNA(Gln) amidotransferase complex"/>
    <property type="evidence" value="ECO:0007669"/>
    <property type="project" value="UniProtKB-UniRule"/>
</dbReference>
<evidence type="ECO:0000313" key="10">
    <source>
        <dbReference type="Proteomes" id="UP000485058"/>
    </source>
</evidence>
<dbReference type="Pfam" id="PF01425">
    <property type="entry name" value="Amidase"/>
    <property type="match status" value="1"/>
</dbReference>
<gene>
    <name evidence="7" type="primary">GATA</name>
    <name evidence="9" type="ORF">HaLaN_07099</name>
</gene>
<dbReference type="HAMAP" id="MF_00120">
    <property type="entry name" value="GatA"/>
    <property type="match status" value="1"/>
</dbReference>
<accession>A0A699YYC1</accession>
<dbReference type="Gene3D" id="3.90.1300.10">
    <property type="entry name" value="Amidase signature (AS) domain"/>
    <property type="match status" value="1"/>
</dbReference>
<dbReference type="InterPro" id="IPR036928">
    <property type="entry name" value="AS_sf"/>
</dbReference>
<comment type="catalytic activity">
    <reaction evidence="6 7">
        <text>L-glutamyl-tRNA(Gln) + L-glutamine + ATP + H2O = L-glutaminyl-tRNA(Gln) + L-glutamate + ADP + phosphate + H(+)</text>
        <dbReference type="Rhea" id="RHEA:17521"/>
        <dbReference type="Rhea" id="RHEA-COMP:9681"/>
        <dbReference type="Rhea" id="RHEA-COMP:9684"/>
        <dbReference type="ChEBI" id="CHEBI:15377"/>
        <dbReference type="ChEBI" id="CHEBI:15378"/>
        <dbReference type="ChEBI" id="CHEBI:29985"/>
        <dbReference type="ChEBI" id="CHEBI:30616"/>
        <dbReference type="ChEBI" id="CHEBI:43474"/>
        <dbReference type="ChEBI" id="CHEBI:58359"/>
        <dbReference type="ChEBI" id="CHEBI:78520"/>
        <dbReference type="ChEBI" id="CHEBI:78521"/>
        <dbReference type="ChEBI" id="CHEBI:456216"/>
        <dbReference type="EC" id="6.3.5.7"/>
    </reaction>
</comment>
<dbReference type="AlphaFoldDB" id="A0A699YYC1"/>
<keyword evidence="4 7" id="KW-0067">ATP-binding</keyword>
<evidence type="ECO:0000256" key="4">
    <source>
        <dbReference type="ARBA" id="ARBA00022840"/>
    </source>
</evidence>
<sequence length="427" mass="44015">MFITPQSSVAGFITVDQEGALRQAQQLDEHIALEGSQALPPLAGIPLAIKDNLVTRGLRSTAGSRILSSFVPTYDATSVTRLKHNGAVVLGKTNCDEFGMGSSTENSAFHPTRNPWDLDRVPGGSSGGSAAAVAAGSCVAALGSDTGGSVRQPAHFCGVVGLKPSYGRVSRHGLVAYASSLDCVGPLAACVEDAALLLTAMAGPDPLDATSSSQPVQDYAAGLPPLASLGSRPLAGKKLALIRETLGPGLEPGVASAITEAARQLEALGAVVSEVSLPSLELGLPAYYVLATSEASSNLARYDGVRYGLHHPEAKELQALYAGTRDAGLGAEVKRRILMGTFALSAGYYDAVRTLIQREMASALLEHDALLCPTAPTTAYKLGEKVTDPLAMYKGDLCTVNINLAGLPALSLPASETFSSTLLVSST</sequence>
<dbReference type="EC" id="6.3.5.7" evidence="7"/>
<protein>
    <recommendedName>
        <fullName evidence="7">Glutamyl-tRNA(Gln) amidotransferase subunit A, chloroplastic/mitochondrial</fullName>
        <shortName evidence="7">Glu-AdT subunit A</shortName>
        <ecNumber evidence="7">6.3.5.7</ecNumber>
    </recommendedName>
</protein>
<comment type="subunit">
    <text evidence="7">Subunit of the heterotrimeric GatCAB amidotransferase (AdT) complex, composed of A, B and C subunits.</text>
</comment>
<evidence type="ECO:0000313" key="9">
    <source>
        <dbReference type="EMBL" id="GFH11579.1"/>
    </source>
</evidence>
<evidence type="ECO:0000256" key="6">
    <source>
        <dbReference type="ARBA" id="ARBA00047407"/>
    </source>
</evidence>
<organism evidence="9 10">
    <name type="scientific">Haematococcus lacustris</name>
    <name type="common">Green alga</name>
    <name type="synonym">Haematococcus pluvialis</name>
    <dbReference type="NCBI Taxonomy" id="44745"/>
    <lineage>
        <taxon>Eukaryota</taxon>
        <taxon>Viridiplantae</taxon>
        <taxon>Chlorophyta</taxon>
        <taxon>core chlorophytes</taxon>
        <taxon>Chlorophyceae</taxon>
        <taxon>CS clade</taxon>
        <taxon>Chlamydomonadales</taxon>
        <taxon>Haematococcaceae</taxon>
        <taxon>Haematococcus</taxon>
    </lineage>
</organism>
<dbReference type="PANTHER" id="PTHR11895">
    <property type="entry name" value="TRANSAMIDASE"/>
    <property type="match status" value="1"/>
</dbReference>
<keyword evidence="7" id="KW-0150">Chloroplast</keyword>
<evidence type="ECO:0000256" key="2">
    <source>
        <dbReference type="ARBA" id="ARBA00022598"/>
    </source>
</evidence>
<feature type="active site" description="Acyl-ester intermediate" evidence="7">
    <location>
        <position position="149"/>
    </location>
</feature>
<keyword evidence="3 7" id="KW-0547">Nucleotide-binding</keyword>
<dbReference type="InterPro" id="IPR023631">
    <property type="entry name" value="Amidase_dom"/>
</dbReference>
<dbReference type="GO" id="GO:0005739">
    <property type="term" value="C:mitochondrion"/>
    <property type="evidence" value="ECO:0007669"/>
    <property type="project" value="UniProtKB-SubCell"/>
</dbReference>
<dbReference type="InterPro" id="IPR000120">
    <property type="entry name" value="Amidase"/>
</dbReference>
<dbReference type="InterPro" id="IPR020556">
    <property type="entry name" value="Amidase_CS"/>
</dbReference>
<dbReference type="PROSITE" id="PS00571">
    <property type="entry name" value="AMIDASES"/>
    <property type="match status" value="1"/>
</dbReference>
<reference evidence="9 10" key="1">
    <citation type="submission" date="2020-02" db="EMBL/GenBank/DDBJ databases">
        <title>Draft genome sequence of Haematococcus lacustris strain NIES-144.</title>
        <authorList>
            <person name="Morimoto D."/>
            <person name="Nakagawa S."/>
            <person name="Yoshida T."/>
            <person name="Sawayama S."/>
        </authorList>
    </citation>
    <scope>NUCLEOTIDE SEQUENCE [LARGE SCALE GENOMIC DNA]</scope>
    <source>
        <strain evidence="9 10">NIES-144</strain>
    </source>
</reference>
<comment type="subcellular location">
    <subcellularLocation>
        <location evidence="7">Mitochondrion</location>
    </subcellularLocation>
    <subcellularLocation>
        <location evidence="7">Plastid</location>
        <location evidence="7">Chloroplast stroma</location>
    </subcellularLocation>
</comment>
<dbReference type="PANTHER" id="PTHR11895:SF7">
    <property type="entry name" value="GLUTAMYL-TRNA(GLN) AMIDOTRANSFERASE SUBUNIT A, MITOCHONDRIAL"/>
    <property type="match status" value="1"/>
</dbReference>
<dbReference type="Proteomes" id="UP000485058">
    <property type="component" value="Unassembled WGS sequence"/>
</dbReference>
<evidence type="ECO:0000256" key="5">
    <source>
        <dbReference type="ARBA" id="ARBA00022917"/>
    </source>
</evidence>
<comment type="caution">
    <text evidence="9">The sequence shown here is derived from an EMBL/GenBank/DDBJ whole genome shotgun (WGS) entry which is preliminary data.</text>
</comment>
<comment type="similarity">
    <text evidence="1 7">Belongs to the amidase family. GatA subfamily.</text>
</comment>
<keyword evidence="5 7" id="KW-0648">Protein biosynthesis</keyword>
<dbReference type="SUPFAM" id="SSF75304">
    <property type="entry name" value="Amidase signature (AS) enzymes"/>
    <property type="match status" value="1"/>
</dbReference>
<comment type="function">
    <text evidence="7">Allows the formation of correctly charged Gln-tRNA(Gln) through the transamidation of misacylated Glu-tRNA(Gln) in chloroplasts and mitochondria. The reaction takes place in the presence of glutamine and ATP through an activated gamma-phospho-Glu-tRNA(Gln).</text>
</comment>
<dbReference type="NCBIfam" id="TIGR00132">
    <property type="entry name" value="gatA"/>
    <property type="match status" value="1"/>
</dbReference>
<dbReference type="EMBL" id="BLLF01000416">
    <property type="protein sequence ID" value="GFH11579.1"/>
    <property type="molecule type" value="Genomic_DNA"/>
</dbReference>
<evidence type="ECO:0000256" key="7">
    <source>
        <dbReference type="HAMAP-Rule" id="MF_03150"/>
    </source>
</evidence>
<dbReference type="InterPro" id="IPR004412">
    <property type="entry name" value="GatA"/>
</dbReference>
<proteinExistence type="inferred from homology"/>
<name>A0A699YYC1_HAELA</name>
<feature type="active site" description="Charge relay system" evidence="7">
    <location>
        <position position="50"/>
    </location>
</feature>
<keyword evidence="7" id="KW-0496">Mitochondrion</keyword>
<dbReference type="GO" id="GO:0070681">
    <property type="term" value="P:glutaminyl-tRNAGln biosynthesis via transamidation"/>
    <property type="evidence" value="ECO:0007669"/>
    <property type="project" value="UniProtKB-UniRule"/>
</dbReference>
<keyword evidence="10" id="KW-1185">Reference proteome</keyword>
<comment type="miscellaneous">
    <text evidence="7">This protein may be expected to contain an N-terminal transit peptide but none has been predicted.</text>
</comment>
<keyword evidence="9" id="KW-0808">Transferase</keyword>
<dbReference type="GO" id="GO:0009570">
    <property type="term" value="C:chloroplast stroma"/>
    <property type="evidence" value="ECO:0007669"/>
    <property type="project" value="UniProtKB-SubCell"/>
</dbReference>
<keyword evidence="2 7" id="KW-0436">Ligase</keyword>
<evidence type="ECO:0000259" key="8">
    <source>
        <dbReference type="Pfam" id="PF01425"/>
    </source>
</evidence>
<dbReference type="GO" id="GO:0050567">
    <property type="term" value="F:glutaminyl-tRNA synthase (glutamine-hydrolyzing) activity"/>
    <property type="evidence" value="ECO:0007669"/>
    <property type="project" value="UniProtKB-UniRule"/>
</dbReference>
<feature type="active site" description="Charge relay system" evidence="7">
    <location>
        <position position="125"/>
    </location>
</feature>
<keyword evidence="7" id="KW-0934">Plastid</keyword>
<dbReference type="GO" id="GO:0005524">
    <property type="term" value="F:ATP binding"/>
    <property type="evidence" value="ECO:0007669"/>
    <property type="project" value="UniProtKB-KW"/>
</dbReference>
<dbReference type="GO" id="GO:0032543">
    <property type="term" value="P:mitochondrial translation"/>
    <property type="evidence" value="ECO:0007669"/>
    <property type="project" value="UniProtKB-UniRule"/>
</dbReference>